<dbReference type="Proteomes" id="UP001157418">
    <property type="component" value="Unassembled WGS sequence"/>
</dbReference>
<evidence type="ECO:0000313" key="2">
    <source>
        <dbReference type="EMBL" id="CAH1420038.1"/>
    </source>
</evidence>
<protein>
    <submittedName>
        <fullName evidence="2">Uncharacterized protein</fullName>
    </submittedName>
</protein>
<accession>A0AAU9LVX3</accession>
<evidence type="ECO:0000256" key="1">
    <source>
        <dbReference type="SAM" id="MobiDB-lite"/>
    </source>
</evidence>
<dbReference type="EMBL" id="CAKMRJ010000768">
    <property type="protein sequence ID" value="CAH1420038.1"/>
    <property type="molecule type" value="Genomic_DNA"/>
</dbReference>
<reference evidence="2 3" key="1">
    <citation type="submission" date="2022-01" db="EMBL/GenBank/DDBJ databases">
        <authorList>
            <person name="Xiong W."/>
            <person name="Schranz E."/>
        </authorList>
    </citation>
    <scope>NUCLEOTIDE SEQUENCE [LARGE SCALE GENOMIC DNA]</scope>
</reference>
<gene>
    <name evidence="2" type="ORF">LVIROSA_LOCUS7532</name>
</gene>
<name>A0AAU9LVX3_9ASTR</name>
<sequence length="88" mass="9413">MDSKEDGQTSKAKASHKPSKTQATGPSTVENSSSPKIAMAASNYIALLKTQEQPTEVGVIVEYFQKFPLAYVLLSTSPAPHSLVSNVF</sequence>
<evidence type="ECO:0000313" key="3">
    <source>
        <dbReference type="Proteomes" id="UP001157418"/>
    </source>
</evidence>
<dbReference type="AlphaFoldDB" id="A0AAU9LVX3"/>
<feature type="region of interest" description="Disordered" evidence="1">
    <location>
        <begin position="1"/>
        <end position="34"/>
    </location>
</feature>
<keyword evidence="3" id="KW-1185">Reference proteome</keyword>
<comment type="caution">
    <text evidence="2">The sequence shown here is derived from an EMBL/GenBank/DDBJ whole genome shotgun (WGS) entry which is preliminary data.</text>
</comment>
<organism evidence="2 3">
    <name type="scientific">Lactuca virosa</name>
    <dbReference type="NCBI Taxonomy" id="75947"/>
    <lineage>
        <taxon>Eukaryota</taxon>
        <taxon>Viridiplantae</taxon>
        <taxon>Streptophyta</taxon>
        <taxon>Embryophyta</taxon>
        <taxon>Tracheophyta</taxon>
        <taxon>Spermatophyta</taxon>
        <taxon>Magnoliopsida</taxon>
        <taxon>eudicotyledons</taxon>
        <taxon>Gunneridae</taxon>
        <taxon>Pentapetalae</taxon>
        <taxon>asterids</taxon>
        <taxon>campanulids</taxon>
        <taxon>Asterales</taxon>
        <taxon>Asteraceae</taxon>
        <taxon>Cichorioideae</taxon>
        <taxon>Cichorieae</taxon>
        <taxon>Lactucinae</taxon>
        <taxon>Lactuca</taxon>
    </lineage>
</organism>
<proteinExistence type="predicted"/>
<feature type="compositionally biased region" description="Polar residues" evidence="1">
    <location>
        <begin position="20"/>
        <end position="34"/>
    </location>
</feature>